<proteinExistence type="predicted"/>
<evidence type="ECO:0000256" key="1">
    <source>
        <dbReference type="SAM" id="Coils"/>
    </source>
</evidence>
<sequence length="357" mass="41038">MPKWPVPSNVSTATFKLDIGILDHVDEEADAPDIIFDVELSDAITDSNDSFEFNRNCRGAANANFRRNLKEILREYDPSILILVETRTDSGKADWIVQSSQLTDKTCVETCGFSGGIWVLWNKHKWAVEVITRNRQVIHMLVKRVRGEEWMLSAVYASPDPPTRRSLWEYFSNIDKSINFPWMVVGDFNEVISSEEKQGGRPLGRASQSSLAQILLQGGLMDMDCSGPSLTWSNCRKGIGSVRKRLDRALCNNLWRAQFQEAVVKHMVRTHSDHHPLQVCLEGVPRRTNGEKPFRLEQAWSAHPEYERVVAEAWQGNEETLEKKLQMLRMRLKEWNLLVFGNIFHRKKRCKTRLEGV</sequence>
<dbReference type="PANTHER" id="PTHR35218:SF9">
    <property type="entry name" value="ENDONUCLEASE_EXONUCLEASE_PHOSPHATASE DOMAIN-CONTAINING PROTEIN"/>
    <property type="match status" value="1"/>
</dbReference>
<dbReference type="InterPro" id="IPR036691">
    <property type="entry name" value="Endo/exonu/phosph_ase_sf"/>
</dbReference>
<feature type="domain" description="Endonuclease/exonuclease/phosphatase" evidence="2">
    <location>
        <begin position="56"/>
        <end position="274"/>
    </location>
</feature>
<keyword evidence="1" id="KW-0175">Coiled coil</keyword>
<accession>A0A6P6TW31</accession>
<dbReference type="AlphaFoldDB" id="A0A6P6TW31"/>
<dbReference type="Gene3D" id="3.60.10.10">
    <property type="entry name" value="Endonuclease/exonuclease/phosphatase"/>
    <property type="match status" value="1"/>
</dbReference>
<dbReference type="OrthoDB" id="1113909at2759"/>
<dbReference type="PANTHER" id="PTHR35218">
    <property type="entry name" value="RNASE H DOMAIN-CONTAINING PROTEIN"/>
    <property type="match status" value="1"/>
</dbReference>
<dbReference type="RefSeq" id="XP_027082559.1">
    <property type="nucleotide sequence ID" value="XM_027226758.1"/>
</dbReference>
<protein>
    <recommendedName>
        <fullName evidence="2">Endonuclease/exonuclease/phosphatase domain-containing protein</fullName>
    </recommendedName>
</protein>
<evidence type="ECO:0000313" key="4">
    <source>
        <dbReference type="RefSeq" id="XP_027082559.1"/>
    </source>
</evidence>
<feature type="coiled-coil region" evidence="1">
    <location>
        <begin position="311"/>
        <end position="338"/>
    </location>
</feature>
<dbReference type="SUPFAM" id="SSF56219">
    <property type="entry name" value="DNase I-like"/>
    <property type="match status" value="1"/>
</dbReference>
<dbReference type="GO" id="GO:0003824">
    <property type="term" value="F:catalytic activity"/>
    <property type="evidence" value="ECO:0007669"/>
    <property type="project" value="InterPro"/>
</dbReference>
<dbReference type="Proteomes" id="UP001652660">
    <property type="component" value="Chromosome 8e"/>
</dbReference>
<keyword evidence="3" id="KW-1185">Reference proteome</keyword>
<reference evidence="3" key="1">
    <citation type="journal article" date="2025" name="Foods">
        <title>Unveiling the Microbial Signatures of Arabica Coffee Cherries: Insights into Ripeness Specific Diversity, Functional Traits, and Implications for Quality and Safety.</title>
        <authorList>
            <consortium name="RefSeq"/>
            <person name="Tenea G.N."/>
            <person name="Cifuentes V."/>
            <person name="Reyes P."/>
            <person name="Cevallos-Vallejos M."/>
        </authorList>
    </citation>
    <scope>NUCLEOTIDE SEQUENCE [LARGE SCALE GENOMIC DNA]</scope>
</reference>
<dbReference type="InterPro" id="IPR005135">
    <property type="entry name" value="Endo/exonuclease/phosphatase"/>
</dbReference>
<name>A0A6P6TW31_COFAR</name>
<dbReference type="GeneID" id="113704891"/>
<reference evidence="4" key="2">
    <citation type="submission" date="2025-08" db="UniProtKB">
        <authorList>
            <consortium name="RefSeq"/>
        </authorList>
    </citation>
    <scope>IDENTIFICATION</scope>
    <source>
        <tissue evidence="4">Leaves</tissue>
    </source>
</reference>
<organism evidence="3 4">
    <name type="scientific">Coffea arabica</name>
    <name type="common">Arabian coffee</name>
    <dbReference type="NCBI Taxonomy" id="13443"/>
    <lineage>
        <taxon>Eukaryota</taxon>
        <taxon>Viridiplantae</taxon>
        <taxon>Streptophyta</taxon>
        <taxon>Embryophyta</taxon>
        <taxon>Tracheophyta</taxon>
        <taxon>Spermatophyta</taxon>
        <taxon>Magnoliopsida</taxon>
        <taxon>eudicotyledons</taxon>
        <taxon>Gunneridae</taxon>
        <taxon>Pentapetalae</taxon>
        <taxon>asterids</taxon>
        <taxon>lamiids</taxon>
        <taxon>Gentianales</taxon>
        <taxon>Rubiaceae</taxon>
        <taxon>Ixoroideae</taxon>
        <taxon>Gardenieae complex</taxon>
        <taxon>Bertiereae - Coffeeae clade</taxon>
        <taxon>Coffeeae</taxon>
        <taxon>Coffea</taxon>
    </lineage>
</organism>
<dbReference type="Pfam" id="PF03372">
    <property type="entry name" value="Exo_endo_phos"/>
    <property type="match status" value="1"/>
</dbReference>
<evidence type="ECO:0000313" key="3">
    <source>
        <dbReference type="Proteomes" id="UP001652660"/>
    </source>
</evidence>
<evidence type="ECO:0000259" key="2">
    <source>
        <dbReference type="Pfam" id="PF03372"/>
    </source>
</evidence>
<gene>
    <name evidence="4" type="primary">LOC113704891</name>
</gene>